<reference evidence="6" key="1">
    <citation type="submission" date="2015-06" db="UniProtKB">
        <authorList>
            <consortium name="EnsemblPlants"/>
        </authorList>
    </citation>
    <scope>IDENTIFICATION</scope>
</reference>
<dbReference type="PANTHER" id="PTHR48056">
    <property type="entry name" value="LRR RECEPTOR-LIKE SERINE/THREONINE-PROTEIN KINASE-RELATED"/>
    <property type="match status" value="1"/>
</dbReference>
<name>M8CN69_AEGTA</name>
<proteinExistence type="predicted"/>
<evidence type="ECO:0000313" key="6">
    <source>
        <dbReference type="EnsemblPlants" id="EMT24966"/>
    </source>
</evidence>
<dbReference type="SUPFAM" id="SSF52058">
    <property type="entry name" value="L domain-like"/>
    <property type="match status" value="1"/>
</dbReference>
<dbReference type="InterPro" id="IPR032675">
    <property type="entry name" value="LRR_dom_sf"/>
</dbReference>
<dbReference type="InterPro" id="IPR001611">
    <property type="entry name" value="Leu-rich_rpt"/>
</dbReference>
<keyword evidence="3" id="KW-0677">Repeat</keyword>
<dbReference type="EnsemblPlants" id="EMT24966">
    <property type="protein sequence ID" value="EMT24966"/>
    <property type="gene ID" value="F775_16473"/>
</dbReference>
<dbReference type="Gene3D" id="3.80.10.10">
    <property type="entry name" value="Ribonuclease Inhibitor"/>
    <property type="match status" value="1"/>
</dbReference>
<keyword evidence="5" id="KW-0325">Glycoprotein</keyword>
<accession>M8CN69</accession>
<evidence type="ECO:0000256" key="1">
    <source>
        <dbReference type="ARBA" id="ARBA00022614"/>
    </source>
</evidence>
<dbReference type="InterPro" id="IPR050647">
    <property type="entry name" value="Plant_LRR-RLKs"/>
</dbReference>
<protein>
    <submittedName>
        <fullName evidence="6">LRR receptor-like serine/threonine-protein kinase ERL1</fullName>
    </submittedName>
</protein>
<sequence length="183" mass="20199">MADQPKGTMDRTKGTQEAMRASATEYVGAHKGLLVERKKCWNKPRLNLPSNYFTGNIPSCLGKLDKLFYLDLDKNKFEAQDSQSGEFLSALSNCPDLQTLSLYGNQLQGVLPHSVGNLSIMLQELNLGANNLFGTVPRSIGALKNLEYLDLGGSNFVGPIPHSISNLSKLWRLNLSSNHFEGW</sequence>
<evidence type="ECO:0000256" key="2">
    <source>
        <dbReference type="ARBA" id="ARBA00022729"/>
    </source>
</evidence>
<dbReference type="AlphaFoldDB" id="M8CN69"/>
<dbReference type="GO" id="GO:0033612">
    <property type="term" value="F:receptor serine/threonine kinase binding"/>
    <property type="evidence" value="ECO:0007669"/>
    <property type="project" value="TreeGrafter"/>
</dbReference>
<dbReference type="FunFam" id="3.80.10.10:FF:000041">
    <property type="entry name" value="LRR receptor-like serine/threonine-protein kinase ERECTA"/>
    <property type="match status" value="1"/>
</dbReference>
<keyword evidence="2" id="KW-0732">Signal</keyword>
<organism evidence="6">
    <name type="scientific">Aegilops tauschii</name>
    <name type="common">Tausch's goatgrass</name>
    <name type="synonym">Aegilops squarrosa</name>
    <dbReference type="NCBI Taxonomy" id="37682"/>
    <lineage>
        <taxon>Eukaryota</taxon>
        <taxon>Viridiplantae</taxon>
        <taxon>Streptophyta</taxon>
        <taxon>Embryophyta</taxon>
        <taxon>Tracheophyta</taxon>
        <taxon>Spermatophyta</taxon>
        <taxon>Magnoliopsida</taxon>
        <taxon>Liliopsida</taxon>
        <taxon>Poales</taxon>
        <taxon>Poaceae</taxon>
        <taxon>BOP clade</taxon>
        <taxon>Pooideae</taxon>
        <taxon>Triticodae</taxon>
        <taxon>Triticeae</taxon>
        <taxon>Triticinae</taxon>
        <taxon>Aegilops</taxon>
    </lineage>
</organism>
<evidence type="ECO:0000256" key="3">
    <source>
        <dbReference type="ARBA" id="ARBA00022737"/>
    </source>
</evidence>
<evidence type="ECO:0000256" key="4">
    <source>
        <dbReference type="ARBA" id="ARBA00023170"/>
    </source>
</evidence>
<dbReference type="Pfam" id="PF00560">
    <property type="entry name" value="LRR_1"/>
    <property type="match status" value="2"/>
</dbReference>
<keyword evidence="4" id="KW-0675">Receptor</keyword>
<evidence type="ECO:0000256" key="5">
    <source>
        <dbReference type="ARBA" id="ARBA00023180"/>
    </source>
</evidence>
<dbReference type="PANTHER" id="PTHR48056:SF85">
    <property type="entry name" value="LEUCINE-RICH REPEAT-CONTAINING N-TERMINAL PLANT-TYPE DOMAIN-CONTAINING PROTEIN"/>
    <property type="match status" value="1"/>
</dbReference>
<dbReference type="Pfam" id="PF13855">
    <property type="entry name" value="LRR_8"/>
    <property type="match status" value="1"/>
</dbReference>
<keyword evidence="1" id="KW-0433">Leucine-rich repeat</keyword>